<protein>
    <recommendedName>
        <fullName evidence="1">DUF287 domain-containing protein</fullName>
    </recommendedName>
</protein>
<gene>
    <name evidence="2" type="ORF">LE_TR5413_c7_g1_i1_g.19518</name>
</gene>
<dbReference type="EMBL" id="GEVL01022885">
    <property type="protein sequence ID" value="JAU54456.1"/>
    <property type="molecule type" value="Transcribed_RNA"/>
</dbReference>
<sequence length="101" mass="12041">MCKTTFVNEDYLKGYALEAIYRNLGDTKEIQSILECKPVEELFLANIAKEEQTNVVDLQTTSWKESLREKKVIWWEDLYNRDLSNRKIVRGLRKDDEFYPC</sequence>
<evidence type="ECO:0000259" key="1">
    <source>
        <dbReference type="Pfam" id="PF03384"/>
    </source>
</evidence>
<name>A0A1J3GI44_NOCCA</name>
<dbReference type="InterPro" id="IPR005048">
    <property type="entry name" value="DUF287"/>
</dbReference>
<dbReference type="Pfam" id="PF03384">
    <property type="entry name" value="DUF287"/>
    <property type="match status" value="1"/>
</dbReference>
<accession>A0A1J3GI44</accession>
<dbReference type="AlphaFoldDB" id="A0A1J3GI44"/>
<feature type="domain" description="DUF287" evidence="1">
    <location>
        <begin position="30"/>
        <end position="79"/>
    </location>
</feature>
<organism evidence="2">
    <name type="scientific">Noccaea caerulescens</name>
    <name type="common">Alpine penny-cress</name>
    <name type="synonym">Thlaspi caerulescens</name>
    <dbReference type="NCBI Taxonomy" id="107243"/>
    <lineage>
        <taxon>Eukaryota</taxon>
        <taxon>Viridiplantae</taxon>
        <taxon>Streptophyta</taxon>
        <taxon>Embryophyta</taxon>
        <taxon>Tracheophyta</taxon>
        <taxon>Spermatophyta</taxon>
        <taxon>Magnoliopsida</taxon>
        <taxon>eudicotyledons</taxon>
        <taxon>Gunneridae</taxon>
        <taxon>Pentapetalae</taxon>
        <taxon>rosids</taxon>
        <taxon>malvids</taxon>
        <taxon>Brassicales</taxon>
        <taxon>Brassicaceae</taxon>
        <taxon>Coluteocarpeae</taxon>
        <taxon>Noccaea</taxon>
    </lineage>
</organism>
<proteinExistence type="predicted"/>
<reference evidence="2" key="1">
    <citation type="submission" date="2016-07" db="EMBL/GenBank/DDBJ databases">
        <title>De novo transcriptome assembly of four accessions of the metal hyperaccumulator plant Noccaea caerulescens.</title>
        <authorList>
            <person name="Blande D."/>
            <person name="Halimaa P."/>
            <person name="Tervahauta A.I."/>
            <person name="Aarts M.G."/>
            <person name="Karenlampi S.O."/>
        </authorList>
    </citation>
    <scope>NUCLEOTIDE SEQUENCE</scope>
</reference>
<evidence type="ECO:0000313" key="2">
    <source>
        <dbReference type="EMBL" id="JAU54456.1"/>
    </source>
</evidence>